<dbReference type="EMBL" id="JAMLDX010000023">
    <property type="protein sequence ID" value="MCP3732770.1"/>
    <property type="molecule type" value="Genomic_DNA"/>
</dbReference>
<dbReference type="InterPro" id="IPR027266">
    <property type="entry name" value="TrmE/GcvT-like"/>
</dbReference>
<dbReference type="Gene3D" id="3.30.1360.120">
    <property type="entry name" value="Probable tRNA modification gtpase trme, domain 1"/>
    <property type="match status" value="1"/>
</dbReference>
<evidence type="ECO:0000313" key="1">
    <source>
        <dbReference type="EMBL" id="MCP3732770.1"/>
    </source>
</evidence>
<proteinExistence type="predicted"/>
<dbReference type="SUPFAM" id="SSF103025">
    <property type="entry name" value="Folate-binding domain"/>
    <property type="match status" value="1"/>
</dbReference>
<gene>
    <name evidence="1" type="ORF">M9978_20330</name>
</gene>
<reference evidence="1" key="1">
    <citation type="submission" date="2022-05" db="EMBL/GenBank/DDBJ databases">
        <title>Sphingomonas sp. strain MG17 Genome sequencing and assembly.</title>
        <authorList>
            <person name="Kim I."/>
        </authorList>
    </citation>
    <scope>NUCLEOTIDE SEQUENCE</scope>
    <source>
        <strain evidence="1">MG17</strain>
    </source>
</reference>
<dbReference type="Gene3D" id="3.30.70.1520">
    <property type="entry name" value="Heterotetrameric sarcosine oxidase"/>
    <property type="match status" value="1"/>
</dbReference>
<sequence length="186" mass="20140">MADPDHMPAMPLATDPGITIRQLPPCHLWSLRARAPDVERLSVAWGGGLDLAPLASASTGRRHALRLGPDEWLLIADSASAADGLHALAETIAFSIVDISAREIGWEIAGDHASRLLAGGCPLDLSDAHFPPGRATRTIYGQAEIVLWRPASERAWEVRALRSFTNYLTRHLAHAVHNLPVSSETR</sequence>
<accession>A0A9X2HUB7</accession>
<evidence type="ECO:0000313" key="2">
    <source>
        <dbReference type="Proteomes" id="UP001139451"/>
    </source>
</evidence>
<dbReference type="RefSeq" id="WP_254296470.1">
    <property type="nucleotide sequence ID" value="NZ_JAMLDX010000023.1"/>
</dbReference>
<dbReference type="AlphaFoldDB" id="A0A9X2HUB7"/>
<dbReference type="InterPro" id="IPR007375">
    <property type="entry name" value="SoxG"/>
</dbReference>
<name>A0A9X2HUB7_9SPHN</name>
<keyword evidence="2" id="KW-1185">Reference proteome</keyword>
<organism evidence="1 2">
    <name type="scientific">Sphingomonas tagetis</name>
    <dbReference type="NCBI Taxonomy" id="2949092"/>
    <lineage>
        <taxon>Bacteria</taxon>
        <taxon>Pseudomonadati</taxon>
        <taxon>Pseudomonadota</taxon>
        <taxon>Alphaproteobacteria</taxon>
        <taxon>Sphingomonadales</taxon>
        <taxon>Sphingomonadaceae</taxon>
        <taxon>Sphingomonas</taxon>
    </lineage>
</organism>
<dbReference type="Proteomes" id="UP001139451">
    <property type="component" value="Unassembled WGS sequence"/>
</dbReference>
<protein>
    <recommendedName>
        <fullName evidence="3">Sarcosine oxidase subunit gamma</fullName>
    </recommendedName>
</protein>
<evidence type="ECO:0008006" key="3">
    <source>
        <dbReference type="Google" id="ProtNLM"/>
    </source>
</evidence>
<dbReference type="Pfam" id="PF04268">
    <property type="entry name" value="SoxG"/>
    <property type="match status" value="1"/>
</dbReference>
<comment type="caution">
    <text evidence="1">The sequence shown here is derived from an EMBL/GenBank/DDBJ whole genome shotgun (WGS) entry which is preliminary data.</text>
</comment>